<dbReference type="InterPro" id="IPR013785">
    <property type="entry name" value="Aldolase_TIM"/>
</dbReference>
<comment type="caution">
    <text evidence="1">The sequence shown here is derived from an EMBL/GenBank/DDBJ whole genome shotgun (WGS) entry which is preliminary data.</text>
</comment>
<name>A0ABP7PSN1_9ACTN</name>
<evidence type="ECO:0000313" key="2">
    <source>
        <dbReference type="Proteomes" id="UP001418444"/>
    </source>
</evidence>
<dbReference type="Pfam" id="PF01791">
    <property type="entry name" value="DeoC"/>
    <property type="match status" value="1"/>
</dbReference>
<proteinExistence type="predicted"/>
<dbReference type="Gene3D" id="3.20.20.70">
    <property type="entry name" value="Aldolase class I"/>
    <property type="match status" value="1"/>
</dbReference>
<reference evidence="2" key="1">
    <citation type="journal article" date="2019" name="Int. J. Syst. Evol. Microbiol.">
        <title>The Global Catalogue of Microorganisms (GCM) 10K type strain sequencing project: providing services to taxonomists for standard genome sequencing and annotation.</title>
        <authorList>
            <consortium name="The Broad Institute Genomics Platform"/>
            <consortium name="The Broad Institute Genome Sequencing Center for Infectious Disease"/>
            <person name="Wu L."/>
            <person name="Ma J."/>
        </authorList>
    </citation>
    <scope>NUCLEOTIDE SEQUENCE [LARGE SCALE GENOMIC DNA]</scope>
    <source>
        <strain evidence="2">JCM 16923</strain>
    </source>
</reference>
<evidence type="ECO:0000313" key="1">
    <source>
        <dbReference type="EMBL" id="GAA3970578.1"/>
    </source>
</evidence>
<dbReference type="EMBL" id="BAAAZW010000014">
    <property type="protein sequence ID" value="GAA3970578.1"/>
    <property type="molecule type" value="Genomic_DNA"/>
</dbReference>
<dbReference type="NCBIfam" id="NF005556">
    <property type="entry name" value="PRK07226.1"/>
    <property type="match status" value="1"/>
</dbReference>
<dbReference type="PANTHER" id="PTHR47916">
    <property type="entry name" value="FRUCTOSE-BISPHOSPHATE ALDOLASE CLASS 1"/>
    <property type="match status" value="1"/>
</dbReference>
<gene>
    <name evidence="1" type="ORF">GCM10022231_35030</name>
</gene>
<dbReference type="SMART" id="SM01133">
    <property type="entry name" value="DeoC"/>
    <property type="match status" value="1"/>
</dbReference>
<dbReference type="RefSeq" id="WP_344785938.1">
    <property type="nucleotide sequence ID" value="NZ_BAAAZW010000014.1"/>
</dbReference>
<accession>A0ABP7PSN1</accession>
<dbReference type="SUPFAM" id="SSF51569">
    <property type="entry name" value="Aldolase"/>
    <property type="match status" value="1"/>
</dbReference>
<dbReference type="InterPro" id="IPR041720">
    <property type="entry name" value="FbaB-like"/>
</dbReference>
<dbReference type="PANTHER" id="PTHR47916:SF1">
    <property type="entry name" value="3-HYDROXY-5-PHOSPHONOOXYPENTANE-2,4-DIONE THIOLASE"/>
    <property type="match status" value="1"/>
</dbReference>
<dbReference type="Proteomes" id="UP001418444">
    <property type="component" value="Unassembled WGS sequence"/>
</dbReference>
<sequence length="272" mass="28010">MSHDFGARPPTLDGKSVRLRRLFGAPSGRALIVPMDHSVTTGPLGHHAHADQLAGVLAGAGADAIVVHKGRARHIDPYHLRSLQLVVHLSAGTALSVDTTGKVLVASVEESLVLGADAVSVHVNIGSPTEAQQLADLGAVAAECSRLGVPLLAMMYHRGLGGSPEGPRVQTLSHLAAIATDLGADVVKLDYAGDPASMNAVVDTCPLPVVVAGGAATHDDHAISLGTEIAETRVAGLSFGRQIFQAAEPERVAAALARRLHNRSESRSLAPA</sequence>
<dbReference type="InterPro" id="IPR002915">
    <property type="entry name" value="DeoC/FbaB/LacD_aldolase"/>
</dbReference>
<keyword evidence="2" id="KW-1185">Reference proteome</keyword>
<dbReference type="PIRSF" id="PIRSF038992">
    <property type="entry name" value="Aldolase_Ia"/>
    <property type="match status" value="1"/>
</dbReference>
<organism evidence="1 2">
    <name type="scientific">Gordonia caeni</name>
    <dbReference type="NCBI Taxonomy" id="1007097"/>
    <lineage>
        <taxon>Bacteria</taxon>
        <taxon>Bacillati</taxon>
        <taxon>Actinomycetota</taxon>
        <taxon>Actinomycetes</taxon>
        <taxon>Mycobacteriales</taxon>
        <taxon>Gordoniaceae</taxon>
        <taxon>Gordonia</taxon>
    </lineage>
</organism>
<dbReference type="InterPro" id="IPR050456">
    <property type="entry name" value="DeoC/FbaB_aldolase"/>
</dbReference>
<protein>
    <submittedName>
        <fullName evidence="1">2-amino-3,7-dideoxy-D-threo-hept-6-ulosonate synthase</fullName>
    </submittedName>
</protein>